<evidence type="ECO:0000256" key="2">
    <source>
        <dbReference type="SAM" id="Phobius"/>
    </source>
</evidence>
<organism evidence="3 4">
    <name type="scientific">Sphingobacterium lactis</name>
    <dbReference type="NCBI Taxonomy" id="797291"/>
    <lineage>
        <taxon>Bacteria</taxon>
        <taxon>Pseudomonadati</taxon>
        <taxon>Bacteroidota</taxon>
        <taxon>Sphingobacteriia</taxon>
        <taxon>Sphingobacteriales</taxon>
        <taxon>Sphingobacteriaceae</taxon>
        <taxon>Sphingobacterium</taxon>
    </lineage>
</organism>
<keyword evidence="2" id="KW-0472">Membrane</keyword>
<dbReference type="PROSITE" id="PS51257">
    <property type="entry name" value="PROKAR_LIPOPROTEIN"/>
    <property type="match status" value="1"/>
</dbReference>
<evidence type="ECO:0000313" key="4">
    <source>
        <dbReference type="Proteomes" id="UP000236731"/>
    </source>
</evidence>
<keyword evidence="2" id="KW-1133">Transmembrane helix</keyword>
<keyword evidence="4" id="KW-1185">Reference proteome</keyword>
<evidence type="ECO:0000313" key="3">
    <source>
        <dbReference type="EMBL" id="SEF50071.1"/>
    </source>
</evidence>
<reference evidence="4" key="1">
    <citation type="submission" date="2016-10" db="EMBL/GenBank/DDBJ databases">
        <authorList>
            <person name="Varghese N."/>
            <person name="Submissions S."/>
        </authorList>
    </citation>
    <scope>NUCLEOTIDE SEQUENCE [LARGE SCALE GENOMIC DNA]</scope>
    <source>
        <strain evidence="4">DSM 22361</strain>
    </source>
</reference>
<dbReference type="AlphaFoldDB" id="A0A1H5SJS9"/>
<proteinExistence type="predicted"/>
<feature type="transmembrane region" description="Helical" evidence="2">
    <location>
        <begin position="156"/>
        <end position="174"/>
    </location>
</feature>
<evidence type="ECO:0000256" key="1">
    <source>
        <dbReference type="SAM" id="Coils"/>
    </source>
</evidence>
<feature type="coiled-coil region" evidence="1">
    <location>
        <begin position="116"/>
        <end position="150"/>
    </location>
</feature>
<protein>
    <submittedName>
        <fullName evidence="3">Uncharacterized protein</fullName>
    </submittedName>
</protein>
<keyword evidence="2" id="KW-0812">Transmembrane</keyword>
<dbReference type="RefSeq" id="WP_103904925.1">
    <property type="nucleotide sequence ID" value="NZ_CP049246.1"/>
</dbReference>
<sequence>MRKISFQYVALIILMMVSCLVYGQDSTMVKADSLSFESQRERVNALLNERSQRFGEYDVSLEKKTGVFGLFKTKKDMQKSIDILRQIVLNDNNIFIETRKLLDLKDAQSERYQRLADEYDKQISAYMGTITKLQNENEKLRGNVDALDESETGNNALLYLAVLVILILGTLLFLQYRKNSNKKLTQ</sequence>
<dbReference type="Proteomes" id="UP000236731">
    <property type="component" value="Unassembled WGS sequence"/>
</dbReference>
<accession>A0A1H5SJS9</accession>
<dbReference type="EMBL" id="FNUT01000001">
    <property type="protein sequence ID" value="SEF50071.1"/>
    <property type="molecule type" value="Genomic_DNA"/>
</dbReference>
<name>A0A1H5SJS9_9SPHI</name>
<gene>
    <name evidence="3" type="ORF">SAMN05421877_101267</name>
</gene>
<keyword evidence="1" id="KW-0175">Coiled coil</keyword>
<dbReference type="OrthoDB" id="713774at2"/>